<dbReference type="InterPro" id="IPR023577">
    <property type="entry name" value="CYTH_domain"/>
</dbReference>
<dbReference type="SMART" id="SM01118">
    <property type="entry name" value="CYTH"/>
    <property type="match status" value="1"/>
</dbReference>
<protein>
    <submittedName>
        <fullName evidence="2">Adenylate cyclase</fullName>
    </submittedName>
</protein>
<dbReference type="AlphaFoldDB" id="A0A0G0W926"/>
<reference evidence="2 3" key="1">
    <citation type="journal article" date="2015" name="Nature">
        <title>rRNA introns, odd ribosomes, and small enigmatic genomes across a large radiation of phyla.</title>
        <authorList>
            <person name="Brown C.T."/>
            <person name="Hug L.A."/>
            <person name="Thomas B.C."/>
            <person name="Sharon I."/>
            <person name="Castelle C.J."/>
            <person name="Singh A."/>
            <person name="Wilkins M.J."/>
            <person name="Williams K.H."/>
            <person name="Banfield J.F."/>
        </authorList>
    </citation>
    <scope>NUCLEOTIDE SEQUENCE [LARGE SCALE GENOMIC DNA]</scope>
</reference>
<dbReference type="Proteomes" id="UP000033869">
    <property type="component" value="Unassembled WGS sequence"/>
</dbReference>
<gene>
    <name evidence="2" type="ORF">UU65_C0002G0282</name>
</gene>
<feature type="domain" description="CYTH" evidence="1">
    <location>
        <begin position="28"/>
        <end position="200"/>
    </location>
</feature>
<dbReference type="InterPro" id="IPR033469">
    <property type="entry name" value="CYTH-like_dom_sf"/>
</dbReference>
<dbReference type="Gene3D" id="2.40.320.10">
    <property type="entry name" value="Hypothetical Protein Pfu-838710-001"/>
    <property type="match status" value="1"/>
</dbReference>
<dbReference type="PROSITE" id="PS51707">
    <property type="entry name" value="CYTH"/>
    <property type="match status" value="1"/>
</dbReference>
<accession>A0A0G0W926</accession>
<dbReference type="EMBL" id="LCBL01000002">
    <property type="protein sequence ID" value="KKS09504.1"/>
    <property type="molecule type" value="Genomic_DNA"/>
</dbReference>
<dbReference type="SUPFAM" id="SSF55154">
    <property type="entry name" value="CYTH-like phosphatases"/>
    <property type="match status" value="1"/>
</dbReference>
<evidence type="ECO:0000313" key="2">
    <source>
        <dbReference type="EMBL" id="KKS09504.1"/>
    </source>
</evidence>
<dbReference type="Pfam" id="PF01928">
    <property type="entry name" value="CYTH"/>
    <property type="match status" value="1"/>
</dbReference>
<name>A0A0G0W926_UNCC2</name>
<dbReference type="InterPro" id="IPR008173">
    <property type="entry name" value="Adenylyl_cyclase_CyaB"/>
</dbReference>
<comment type="caution">
    <text evidence="2">The sequence shown here is derived from an EMBL/GenBank/DDBJ whole genome shotgun (WGS) entry which is preliminary data.</text>
</comment>
<evidence type="ECO:0000259" key="1">
    <source>
        <dbReference type="PROSITE" id="PS51707"/>
    </source>
</evidence>
<dbReference type="PANTHER" id="PTHR21028:SF2">
    <property type="entry name" value="CYTH DOMAIN-CONTAINING PROTEIN"/>
    <property type="match status" value="1"/>
</dbReference>
<evidence type="ECO:0000313" key="3">
    <source>
        <dbReference type="Proteomes" id="UP000033869"/>
    </source>
</evidence>
<dbReference type="CDD" id="cd07890">
    <property type="entry name" value="CYTH-like_AC_IV-like"/>
    <property type="match status" value="1"/>
</dbReference>
<sequence length="211" mass="24002">MAGYEDEFTNLLYHSLCLAILGLKGDEMNEIEVKAKLNNEKQVLEKLTEAGIKLSPSLSQQDDIYVALGEDLCGNKKKNVLRVRTQGKEIIFTLKRSRTNELDCIEKETKVSDKKALEDMLDQMSYKKVISVSKKRRKGKFEDLVICLDEVEGLGSFIEVEKTSAEDGEAIQEELFNFLESLGVKREDRVFKGYDTLKYDSINQKGDKNDS</sequence>
<dbReference type="NCBIfam" id="TIGR00318">
    <property type="entry name" value="cyaB"/>
    <property type="match status" value="1"/>
</dbReference>
<organism evidence="2 3">
    <name type="scientific">candidate division CPR2 bacterium GW2011_GWC1_41_48</name>
    <dbReference type="NCBI Taxonomy" id="1618344"/>
    <lineage>
        <taxon>Bacteria</taxon>
        <taxon>Bacteria division CPR2</taxon>
    </lineage>
</organism>
<dbReference type="PANTHER" id="PTHR21028">
    <property type="entry name" value="SI:CH211-156B7.4"/>
    <property type="match status" value="1"/>
</dbReference>
<proteinExistence type="predicted"/>